<evidence type="ECO:0000313" key="6">
    <source>
        <dbReference type="RefSeq" id="XP_005178316.1"/>
    </source>
</evidence>
<dbReference type="STRING" id="7370.A0A1I8N9V9"/>
<dbReference type="VEuPathDB" id="VectorBase:MDOA013069"/>
<dbReference type="AlphaFoldDB" id="A0A1I8N9V9"/>
<keyword evidence="5" id="KW-1185">Reference proteome</keyword>
<feature type="compositionally biased region" description="Polar residues" evidence="3">
    <location>
        <begin position="774"/>
        <end position="783"/>
    </location>
</feature>
<feature type="region of interest" description="Disordered" evidence="3">
    <location>
        <begin position="756"/>
        <end position="789"/>
    </location>
</feature>
<evidence type="ECO:0000256" key="3">
    <source>
        <dbReference type="SAM" id="MobiDB-lite"/>
    </source>
</evidence>
<feature type="coiled-coil region" evidence="2">
    <location>
        <begin position="395"/>
        <end position="729"/>
    </location>
</feature>
<dbReference type="PANTHER" id="PTHR32083">
    <property type="entry name" value="CILIA AND FLAGELLA-ASSOCIATED PROTEIN 58-RELATED"/>
    <property type="match status" value="1"/>
</dbReference>
<reference evidence="4" key="1">
    <citation type="submission" date="2020-05" db="UniProtKB">
        <authorList>
            <consortium name="EnsemblMetazoa"/>
        </authorList>
    </citation>
    <scope>IDENTIFICATION</scope>
    <source>
        <strain evidence="4">Aabys</strain>
    </source>
</reference>
<evidence type="ECO:0000313" key="5">
    <source>
        <dbReference type="Proteomes" id="UP001652621"/>
    </source>
</evidence>
<feature type="coiled-coil region" evidence="2">
    <location>
        <begin position="114"/>
        <end position="265"/>
    </location>
</feature>
<protein>
    <submittedName>
        <fullName evidence="6">Leucine-rich repeat-containing protein DDB_G0290503</fullName>
    </submittedName>
</protein>
<feature type="coiled-coil region" evidence="2">
    <location>
        <begin position="291"/>
        <end position="352"/>
    </location>
</feature>
<dbReference type="Proteomes" id="UP001652621">
    <property type="component" value="Unplaced"/>
</dbReference>
<name>A0A1I8N9V9_MUSDO</name>
<dbReference type="GO" id="GO:0005856">
    <property type="term" value="C:cytoskeleton"/>
    <property type="evidence" value="ECO:0007669"/>
    <property type="project" value="TreeGrafter"/>
</dbReference>
<sequence length="1037" mass="121356">MNTPGISLFTGAESLKINSSLERQEEEEELKDQRRLQAELGDLLQNGFDDLEDDEGTIDSTTNFQSDLAPDDIHAQHEALPSHPYGNNIFNRQQQIPNPPADHATCEAEIHNLKMALESRSRELEHSQNLLKEEYKARNELEKKLSITEAELDRALSNRNSTHELLVEAKEKCSNLENMIDKLKTEKKQIEAENNTLIGKLDTAQMLLADVQRKYDMVERDLNKNSERNFEMKRKHMEEMHRAEMEILQQQIQQTANKLDKKCSELEVMNTRYQTLQQNHEMMLCDKASKINDLSHALDQAQKRCEELMSRPDYFQENVRLQKLVASLQEQIKGMERNIASLTERLEMTTAELDVMDSVLHQHNLEDTPRRLSQTHGRVVGSTPLNPIDRVGNLKDELYRALANVKAKREEVKRLQQSVEEKQNEIRALKQEENKCLVQITTLKEENIRLENKLKLLEEEYEHLKSNKDPSDESTQQDNQLQSLKQELEELHSQHKEIKMQCSTLEREKQYQEAERKKLDFQIKNLEIDLEELKQEHESLKMNHEQVCKENAELKQRHTADNVRLELEKHKFLLKDAQTECDRLKNLYVEISNAKEALAYEMDKLLKSDQAKELQMAKEKIAHLQRSLQLAEVKTSELSKMLETEKLCHEREVAGLREKLEKERLETTKANKDAANECAKCMDYVAELTKFEIQNLKLTNINAVCKKEIDELKAELRTSNDHISELNDQLKLSGQQEQLIKELKTKAAQFEEYIKSQSTTADNSHSSSVRSNSKQMSDKSVVTSPELDRNETKKIEARIRDEMAKIFAVELKKFQLKIHQTQEQSLCLQREYQHVTAELQQRQNEVDQLKAAILLDREKMEEILKQKDDENHEILQKMNLVLQKTREEMQTKSQKIKDLTNELNERQQQIEAERQSMKAVMKQWEEQRKSLDTVEMEWKQKFVDLQKAHEVAINSWQTKYNSAKRTAANYKRYSEDKEAHMLKEYDRLKFEYETSLAKIESRLKETYDKKSKELMNALSDKNANSKNSNKENTASNC</sequence>
<dbReference type="RefSeq" id="XP_005178316.1">
    <property type="nucleotide sequence ID" value="XM_005178259.3"/>
</dbReference>
<feature type="coiled-coil region" evidence="2">
    <location>
        <begin position="832"/>
        <end position="927"/>
    </location>
</feature>
<dbReference type="VEuPathDB" id="VectorBase:MDOMA2_000159"/>
<dbReference type="eggNOG" id="ENOG502QT0E">
    <property type="taxonomic scope" value="Eukaryota"/>
</dbReference>
<dbReference type="SUPFAM" id="SSF57997">
    <property type="entry name" value="Tropomyosin"/>
    <property type="match status" value="1"/>
</dbReference>
<dbReference type="KEGG" id="mde:101892720"/>
<feature type="region of interest" description="Disordered" evidence="3">
    <location>
        <begin position="1014"/>
        <end position="1037"/>
    </location>
</feature>
<accession>A0A1I8N9V9</accession>
<dbReference type="OrthoDB" id="25391at2759"/>
<evidence type="ECO:0000256" key="1">
    <source>
        <dbReference type="ARBA" id="ARBA00023054"/>
    </source>
</evidence>
<keyword evidence="1 2" id="KW-0175">Coiled coil</keyword>
<evidence type="ECO:0000313" key="4">
    <source>
        <dbReference type="EnsemblMetazoa" id="MDOA013069-PA"/>
    </source>
</evidence>
<organism evidence="4">
    <name type="scientific">Musca domestica</name>
    <name type="common">House fly</name>
    <dbReference type="NCBI Taxonomy" id="7370"/>
    <lineage>
        <taxon>Eukaryota</taxon>
        <taxon>Metazoa</taxon>
        <taxon>Ecdysozoa</taxon>
        <taxon>Arthropoda</taxon>
        <taxon>Hexapoda</taxon>
        <taxon>Insecta</taxon>
        <taxon>Pterygota</taxon>
        <taxon>Neoptera</taxon>
        <taxon>Endopterygota</taxon>
        <taxon>Diptera</taxon>
        <taxon>Brachycera</taxon>
        <taxon>Muscomorpha</taxon>
        <taxon>Muscoidea</taxon>
        <taxon>Muscidae</taxon>
        <taxon>Musca</taxon>
    </lineage>
</organism>
<feature type="compositionally biased region" description="Low complexity" evidence="3">
    <location>
        <begin position="764"/>
        <end position="773"/>
    </location>
</feature>
<evidence type="ECO:0000256" key="2">
    <source>
        <dbReference type="SAM" id="Coils"/>
    </source>
</evidence>
<dbReference type="EnsemblMetazoa" id="MDOA013069-RA">
    <property type="protein sequence ID" value="MDOA013069-PA"/>
    <property type="gene ID" value="MDOA013069"/>
</dbReference>
<reference evidence="6" key="2">
    <citation type="submission" date="2025-04" db="UniProtKB">
        <authorList>
            <consortium name="RefSeq"/>
        </authorList>
    </citation>
    <scope>IDENTIFICATION</scope>
    <source>
        <strain evidence="6">Aabys</strain>
    </source>
</reference>
<feature type="compositionally biased region" description="Low complexity" evidence="3">
    <location>
        <begin position="1016"/>
        <end position="1037"/>
    </location>
</feature>
<proteinExistence type="predicted"/>
<gene>
    <name evidence="4" type="primary">101892720</name>
    <name evidence="6" type="synonym">LOC101892720</name>
</gene>
<dbReference type="PANTHER" id="PTHR32083:SF48">
    <property type="entry name" value="TRANS-GOLGI NETWORK-LOCALIZED SYP41-INTERACTING PROTEIN 1"/>
    <property type="match status" value="1"/>
</dbReference>